<dbReference type="EMBL" id="VWYZ01000277">
    <property type="protein sequence ID" value="NXF23210.1"/>
    <property type="molecule type" value="Genomic_DNA"/>
</dbReference>
<dbReference type="GO" id="GO:0016020">
    <property type="term" value="C:membrane"/>
    <property type="evidence" value="ECO:0007669"/>
    <property type="project" value="GOC"/>
</dbReference>
<name>A0A7K8S1J9_9PASS</name>
<feature type="transmembrane region" description="Helical" evidence="1">
    <location>
        <begin position="274"/>
        <end position="298"/>
    </location>
</feature>
<feature type="domain" description="PGAP2IP second transmembrane" evidence="2">
    <location>
        <begin position="188"/>
        <end position="367"/>
    </location>
</feature>
<feature type="non-terminal residue" evidence="5">
    <location>
        <position position="1"/>
    </location>
</feature>
<dbReference type="AlphaFoldDB" id="A0A7K8S1J9"/>
<proteinExistence type="predicted"/>
<keyword evidence="1" id="KW-1133">Transmembrane helix</keyword>
<feature type="transmembrane region" description="Helical" evidence="1">
    <location>
        <begin position="40"/>
        <end position="60"/>
    </location>
</feature>
<protein>
    <submittedName>
        <fullName evidence="5">PG2IP protein</fullName>
    </submittedName>
</protein>
<dbReference type="Pfam" id="PF23226">
    <property type="entry name" value="Exo_endo_phos_PGAP2IP"/>
    <property type="match status" value="2"/>
</dbReference>
<feature type="domain" description="PGAP2IP first transmembrane" evidence="3">
    <location>
        <begin position="12"/>
        <end position="145"/>
    </location>
</feature>
<reference evidence="5 6" key="1">
    <citation type="submission" date="2019-09" db="EMBL/GenBank/DDBJ databases">
        <title>Bird 10,000 Genomes (B10K) Project - Family phase.</title>
        <authorList>
            <person name="Zhang G."/>
        </authorList>
    </citation>
    <scope>NUCLEOTIDE SEQUENCE [LARGE SCALE GENOMIC DNA]</scope>
    <source>
        <strain evidence="5">B10K-CU-031-12</strain>
        <tissue evidence="5">Muscle</tissue>
    </source>
</reference>
<feature type="domain" description="PGAP2IP C-terminal nuclease-like" evidence="4">
    <location>
        <begin position="522"/>
        <end position="625"/>
    </location>
</feature>
<evidence type="ECO:0000313" key="6">
    <source>
        <dbReference type="Proteomes" id="UP000574210"/>
    </source>
</evidence>
<dbReference type="GO" id="GO:0005783">
    <property type="term" value="C:endoplasmic reticulum"/>
    <property type="evidence" value="ECO:0007669"/>
    <property type="project" value="TreeGrafter"/>
</dbReference>
<dbReference type="Pfam" id="PF23021">
    <property type="entry name" value="6TM_2nd_PGAP2IP"/>
    <property type="match status" value="1"/>
</dbReference>
<dbReference type="InterPro" id="IPR053911">
    <property type="entry name" value="PGAP2IP_TM_2nd"/>
</dbReference>
<evidence type="ECO:0000313" key="5">
    <source>
        <dbReference type="EMBL" id="NXF23210.1"/>
    </source>
</evidence>
<dbReference type="InterPro" id="IPR057315">
    <property type="entry name" value="Exo_endo_phos_PGAP2IP_C"/>
</dbReference>
<evidence type="ECO:0000259" key="2">
    <source>
        <dbReference type="Pfam" id="PF23021"/>
    </source>
</evidence>
<keyword evidence="6" id="KW-1185">Reference proteome</keyword>
<dbReference type="GO" id="GO:0006506">
    <property type="term" value="P:GPI anchor biosynthetic process"/>
    <property type="evidence" value="ECO:0007669"/>
    <property type="project" value="TreeGrafter"/>
</dbReference>
<dbReference type="Pfam" id="PF23022">
    <property type="entry name" value="6TM_1st_PGAP2IP"/>
    <property type="match status" value="1"/>
</dbReference>
<feature type="transmembrane region" description="Helical" evidence="1">
    <location>
        <begin position="348"/>
        <end position="364"/>
    </location>
</feature>
<feature type="transmembrane region" description="Helical" evidence="1">
    <location>
        <begin position="318"/>
        <end position="336"/>
    </location>
</feature>
<dbReference type="PANTHER" id="PTHR14859:SF1">
    <property type="entry name" value="PGAP2-INTERACTING PROTEIN"/>
    <property type="match status" value="1"/>
</dbReference>
<organism evidence="5 6">
    <name type="scientific">Rhodinocichla rosea</name>
    <dbReference type="NCBI Taxonomy" id="58203"/>
    <lineage>
        <taxon>Eukaryota</taxon>
        <taxon>Metazoa</taxon>
        <taxon>Chordata</taxon>
        <taxon>Craniata</taxon>
        <taxon>Vertebrata</taxon>
        <taxon>Euteleostomi</taxon>
        <taxon>Archelosauria</taxon>
        <taxon>Archosauria</taxon>
        <taxon>Dinosauria</taxon>
        <taxon>Saurischia</taxon>
        <taxon>Theropoda</taxon>
        <taxon>Coelurosauria</taxon>
        <taxon>Aves</taxon>
        <taxon>Neognathae</taxon>
        <taxon>Neoaves</taxon>
        <taxon>Telluraves</taxon>
        <taxon>Australaves</taxon>
        <taxon>Passeriformes</taxon>
        <taxon>Thraupidae</taxon>
        <taxon>Rhodinocichla</taxon>
    </lineage>
</organism>
<dbReference type="InterPro" id="IPR053912">
    <property type="entry name" value="PGAP2IP_TM_1nd"/>
</dbReference>
<feature type="transmembrane region" description="Helical" evidence="1">
    <location>
        <begin position="237"/>
        <end position="262"/>
    </location>
</feature>
<keyword evidence="1" id="KW-0472">Membrane</keyword>
<dbReference type="Proteomes" id="UP000574210">
    <property type="component" value="Unassembled WGS sequence"/>
</dbReference>
<feature type="transmembrane region" description="Helical" evidence="1">
    <location>
        <begin position="142"/>
        <end position="161"/>
    </location>
</feature>
<evidence type="ECO:0000259" key="3">
    <source>
        <dbReference type="Pfam" id="PF23022"/>
    </source>
</evidence>
<dbReference type="InterPro" id="IPR051916">
    <property type="entry name" value="GPI-anchor_lipid_remodeler"/>
</dbReference>
<sequence length="667" mass="75381">VFFFWFVIVLGYISWSLYHALPPMIYYFPLQTLALTGIEVFAVAFFSPIFLTIGPFWRLANNEYVLAFLRLTTVGNLASYHAPNASVRLLILAAGVSSSLLVQTVTWWSGNSLQRFIRIWGFMLGKIMLLVLRIWYTSLNPVWSSPVANAVILTIGFIAAVEQIHSGGDKRKQESNKIGNVIRDTASHPHWFLSGIAFGSLMFLTLWIFGEVSIISRWAVSGHPHTGPDPNPYGGTVLLGLAHGLMISFWSWSSIINFILFYPFTGLASSAGLLYLHTWSAAVAGNILGIFTMCVWPQLAGRFVSCPHPGKAMSTAMFAYVLELFFCVWCTAYKFVPGGVYVRESSHLLLGFIMLCIGVDFLTGPKKDLSSVFEVKSNQKPFFKRSKNYIKLLLWLLVGVGLLGLGLRYKTYQKKLGQGVLKRDFSAMIWPFRFGYDNEGWSNLEGSANLLNQTGADFITIIESDASKPFIGNHDPTMWLGEKLGFYTDFGPSTRDHTWGLFHFFLKEMEKKLFFLSISFREDLDRKLQAIAVSNLLKTSSKQVVFLGYITSAPGSRDYTELIKNGNVQDIDSTDRDRWCSYIMYRGVIRLGYARISHAGLSDSEVQMAKFRIPDHVDSYVDNDRIVTDPSQVPEDIHFNPRFGSYKDGHNYVPIHHFHMSTPKYFK</sequence>
<feature type="transmembrane region" description="Helical" evidence="1">
    <location>
        <begin position="116"/>
        <end position="136"/>
    </location>
</feature>
<keyword evidence="1" id="KW-0812">Transmembrane</keyword>
<feature type="transmembrane region" description="Helical" evidence="1">
    <location>
        <begin position="6"/>
        <end position="28"/>
    </location>
</feature>
<comment type="caution">
    <text evidence="5">The sequence shown here is derived from an EMBL/GenBank/DDBJ whole genome shotgun (WGS) entry which is preliminary data.</text>
</comment>
<feature type="transmembrane region" description="Helical" evidence="1">
    <location>
        <begin position="89"/>
        <end position="109"/>
    </location>
</feature>
<dbReference type="PANTHER" id="PTHR14859">
    <property type="entry name" value="CALCOFLUOR WHITE HYPERSENSITIVE PROTEIN PRECURSOR"/>
    <property type="match status" value="1"/>
</dbReference>
<evidence type="ECO:0000259" key="4">
    <source>
        <dbReference type="Pfam" id="PF23226"/>
    </source>
</evidence>
<evidence type="ECO:0000256" key="1">
    <source>
        <dbReference type="SAM" id="Phobius"/>
    </source>
</evidence>
<gene>
    <name evidence="5" type="primary">Cwh43</name>
    <name evidence="5" type="ORF">RHOROS_R07058</name>
</gene>
<accession>A0A7K8S1J9</accession>
<feature type="domain" description="PGAP2IP C-terminal nuclease-like" evidence="4">
    <location>
        <begin position="423"/>
        <end position="501"/>
    </location>
</feature>
<feature type="transmembrane region" description="Helical" evidence="1">
    <location>
        <begin position="191"/>
        <end position="210"/>
    </location>
</feature>
<feature type="non-terminal residue" evidence="5">
    <location>
        <position position="667"/>
    </location>
</feature>
<feature type="transmembrane region" description="Helical" evidence="1">
    <location>
        <begin position="389"/>
        <end position="407"/>
    </location>
</feature>